<evidence type="ECO:0000256" key="1">
    <source>
        <dbReference type="SAM" id="Phobius"/>
    </source>
</evidence>
<keyword evidence="1" id="KW-0472">Membrane</keyword>
<keyword evidence="1" id="KW-1133">Transmembrane helix</keyword>
<dbReference type="PANTHER" id="PTHR37314:SF4">
    <property type="entry name" value="UPF0700 TRANSMEMBRANE PROTEIN YOAK"/>
    <property type="match status" value="1"/>
</dbReference>
<sequence length="232" mass="26257">MGQRMTKSEIEVLSYLTMAATFLMGFIDAYTFLEKDGVFVSAQTGNMIAFSSKLFTGQFSQAAGHITVFIGFSLGAFIGEAVLQKMKRHFLKKYQIFLLIQGSLLLFFALFQQTINDSLMIFLLGFLAGYELTIFRQIGMTTVNDGIMTGNTKNLMTNLFNFLFKKDETAKKNFIHLSLTILLFMIGVGSGSLVVQILPFFCLWFAFLLTIGLYFFISALFKKKFEFSDKKD</sequence>
<gene>
    <name evidence="2" type="ORF">DOK78_002057</name>
</gene>
<keyword evidence="1" id="KW-0812">Transmembrane</keyword>
<feature type="transmembrane region" description="Helical" evidence="1">
    <location>
        <begin position="94"/>
        <end position="112"/>
    </location>
</feature>
<dbReference type="PANTHER" id="PTHR37314">
    <property type="entry name" value="SLR0142 PROTEIN"/>
    <property type="match status" value="1"/>
</dbReference>
<dbReference type="Proteomes" id="UP000664701">
    <property type="component" value="Chromosome"/>
</dbReference>
<feature type="transmembrane region" description="Helical" evidence="1">
    <location>
        <begin position="12"/>
        <end position="33"/>
    </location>
</feature>
<feature type="transmembrane region" description="Helical" evidence="1">
    <location>
        <begin position="203"/>
        <end position="221"/>
    </location>
</feature>
<dbReference type="InterPro" id="IPR010699">
    <property type="entry name" value="DUF1275"/>
</dbReference>
<feature type="transmembrane region" description="Helical" evidence="1">
    <location>
        <begin position="118"/>
        <end position="135"/>
    </location>
</feature>
<accession>A0ABZ2SU38</accession>
<dbReference type="Pfam" id="PF06912">
    <property type="entry name" value="DUF1275"/>
    <property type="match status" value="1"/>
</dbReference>
<reference evidence="2 3" key="1">
    <citation type="submission" date="2021-03" db="EMBL/GenBank/DDBJ databases">
        <authorList>
            <person name="Gilmore M.S."/>
            <person name="Schwartzman J."/>
            <person name="Van Tyne D."/>
            <person name="Martin M."/>
            <person name="Earl A.M."/>
            <person name="Manson A.L."/>
            <person name="Straub T."/>
            <person name="Salamzade R."/>
            <person name="Saavedra J."/>
            <person name="Lebreton F."/>
            <person name="Prichula J."/>
            <person name="Schaufler K."/>
            <person name="Gaca A."/>
            <person name="Sgardioli B."/>
            <person name="Wagenaar J."/>
            <person name="Strong T."/>
        </authorList>
    </citation>
    <scope>NUCLEOTIDE SEQUENCE [LARGE SCALE GENOMIC DNA]</scope>
    <source>
        <strain evidence="2 3">DIV2402</strain>
    </source>
</reference>
<organism evidence="2 3">
    <name type="scientific">Candidatus Enterococcus lowellii</name>
    <dbReference type="NCBI Taxonomy" id="2230877"/>
    <lineage>
        <taxon>Bacteria</taxon>
        <taxon>Bacillati</taxon>
        <taxon>Bacillota</taxon>
        <taxon>Bacilli</taxon>
        <taxon>Lactobacillales</taxon>
        <taxon>Enterococcaceae</taxon>
        <taxon>Enterococcus</taxon>
    </lineage>
</organism>
<protein>
    <recommendedName>
        <fullName evidence="4">DUF1275 domain-containing protein</fullName>
    </recommendedName>
</protein>
<feature type="transmembrane region" description="Helical" evidence="1">
    <location>
        <begin position="62"/>
        <end position="82"/>
    </location>
</feature>
<keyword evidence="3" id="KW-1185">Reference proteome</keyword>
<name>A0ABZ2SU38_9ENTE</name>
<evidence type="ECO:0000313" key="2">
    <source>
        <dbReference type="EMBL" id="WYJ77419.1"/>
    </source>
</evidence>
<evidence type="ECO:0008006" key="4">
    <source>
        <dbReference type="Google" id="ProtNLM"/>
    </source>
</evidence>
<feature type="transmembrane region" description="Helical" evidence="1">
    <location>
        <begin position="174"/>
        <end position="197"/>
    </location>
</feature>
<dbReference type="EMBL" id="CP147251">
    <property type="protein sequence ID" value="WYJ77419.1"/>
    <property type="molecule type" value="Genomic_DNA"/>
</dbReference>
<proteinExistence type="predicted"/>
<reference evidence="2 3" key="2">
    <citation type="submission" date="2024-03" db="EMBL/GenBank/DDBJ databases">
        <title>The Genome Sequence of Enterococcus sp. DIV2402.</title>
        <authorList>
            <consortium name="The Broad Institute Genomics Platform"/>
            <consortium name="The Broad Institute Microbial Omics Core"/>
            <consortium name="The Broad Institute Genomic Center for Infectious Diseases"/>
            <person name="Earl A."/>
            <person name="Manson A."/>
            <person name="Gilmore M."/>
            <person name="Schwartman J."/>
            <person name="Shea T."/>
            <person name="Abouelleil A."/>
            <person name="Cao P."/>
            <person name="Chapman S."/>
            <person name="Cusick C."/>
            <person name="Young S."/>
            <person name="Neafsey D."/>
            <person name="Nusbaum C."/>
            <person name="Birren B."/>
        </authorList>
    </citation>
    <scope>NUCLEOTIDE SEQUENCE [LARGE SCALE GENOMIC DNA]</scope>
    <source>
        <strain evidence="2 3">DIV2402</strain>
    </source>
</reference>
<evidence type="ECO:0000313" key="3">
    <source>
        <dbReference type="Proteomes" id="UP000664701"/>
    </source>
</evidence>